<name>A0ABW1PFB5_9PSEU</name>
<dbReference type="Proteomes" id="UP001596220">
    <property type="component" value="Unassembled WGS sequence"/>
</dbReference>
<keyword evidence="4" id="KW-1185">Reference proteome</keyword>
<protein>
    <recommendedName>
        <fullName evidence="2">Novel STAND NTPase 1 domain-containing protein</fullName>
    </recommendedName>
</protein>
<reference evidence="4" key="1">
    <citation type="journal article" date="2019" name="Int. J. Syst. Evol. Microbiol.">
        <title>The Global Catalogue of Microorganisms (GCM) 10K type strain sequencing project: providing services to taxonomists for standard genome sequencing and annotation.</title>
        <authorList>
            <consortium name="The Broad Institute Genomics Platform"/>
            <consortium name="The Broad Institute Genome Sequencing Center for Infectious Disease"/>
            <person name="Wu L."/>
            <person name="Ma J."/>
        </authorList>
    </citation>
    <scope>NUCLEOTIDE SEQUENCE [LARGE SCALE GENOMIC DNA]</scope>
    <source>
        <strain evidence="4">CGMCC 4.7246</strain>
    </source>
</reference>
<evidence type="ECO:0000313" key="4">
    <source>
        <dbReference type="Proteomes" id="UP001596220"/>
    </source>
</evidence>
<feature type="domain" description="Novel STAND NTPase 1" evidence="2">
    <location>
        <begin position="62"/>
        <end position="194"/>
    </location>
</feature>
<dbReference type="SUPFAM" id="SSF48371">
    <property type="entry name" value="ARM repeat"/>
    <property type="match status" value="1"/>
</dbReference>
<evidence type="ECO:0000256" key="1">
    <source>
        <dbReference type="SAM" id="MobiDB-lite"/>
    </source>
</evidence>
<sequence>MRNVMGNVLQARDVTVHGDLIMSEGLEGKRRSSLNEWEALGRTVERHRRRNRATRPRFMAVHPAVQNLVGWLATDSRQVLVVHGRAGSGKSSILADAVTELIEAGWTAAVVRMDAIKQVSSSAEELGGSCGLPDSPVVVVDETAGDARRVVVVDQLDAVSTYSGRMPDSYDAVAEMLEEAERHPRVKLVLVVRTVDLEADPRMRWLLSDESRVGSMEIVGLETTAVKDALQAGGVDVASIQPSTLELLRLPLHLAVFSRLSSESQRLTYRTLPDLYEQFTTQTRQAVEMELGSLNWAAITSTLMSYMSDNEVLQVPTAVLDEVPRRQVSALASAGVLLDDTVTISFCHETYFDFVFARAFVAQGENLHRFLVRSGQHLFRRAQTRQVLEHLAGTDRRAFRATVGELLTSTTVRSHLLDVVVGVLGGLDADSDDWSELEPLAFGDCRRNGKLTALLSSARWFDAADRADRWEMMLRDPDKVGAANQLVIAARERPERVAELVRPHIGTSPEWNNRLRSMVEWSLTPGLVDLTVELVEHGLLDHARGPIATNSDFWSILYGLKDDEPCGAARIIGAYLRRAQVRAQEDGSHDPFASGHLNDSSSGGGESTIAEIAEAAPEQFLIEVLPFLVDVIKATGFRDDPEALFTSPRWSYRVIEVNPQIDDALFTGVEKALRATASRMVTADDNVIRALAGSNLEALRFLACRAYTAGAEQSADEAVDWLLSDPRNLRLGWSDSPRWATRQLIEAASRHCDDDHLTALCRMLLQYYPPWETAVQGRSAHGYSQYQLLTAIAGERLLPDCARRIAELERRFPQDPPAAPTPLMAHFVGPPVPEKASRFMTDQDWLRAIEKYRDNTRNYSTTAPVGGVLELARMLGRTAQTEPERFARLSLTFDADVPAHHIVHVVEAVAGKIPTPLLSELCAHAHQVAGPAAGRAVCRAVRANLGDIDEVLLGLLERYSQDGDPEHETARTASQSGQWYYNGDLHSAGMNCTRGAVAEAIGQVLFARPEFCDRLLPTVARLANDPIMAVRTQTTGAVLALFNTHIDEALDLADQLLSEPKIDIFDSHPATRLLTYATLRDPQRFAGHLARALAGPDTVAERAGHVWANALGRNRLDSSIPTDPDMLAVAARRGAATTMASAPEIRPDLVTRFFNDSDPTVREAAAAAVTSLDRTDAATTQALVSAFTTSPAFAEHFDNLFRALEDSLALLPEAILDACDRAIGIAGGDLGDMRTATAAVSHDMVTIVLRLYRQSRDDIRSRCLDVIDRMSDLNASGLSGDFVWER</sequence>
<proteinExistence type="predicted"/>
<dbReference type="SUPFAM" id="SSF52540">
    <property type="entry name" value="P-loop containing nucleoside triphosphate hydrolases"/>
    <property type="match status" value="1"/>
</dbReference>
<accession>A0ABW1PFB5</accession>
<dbReference type="InterPro" id="IPR016024">
    <property type="entry name" value="ARM-type_fold"/>
</dbReference>
<dbReference type="InterPro" id="IPR027417">
    <property type="entry name" value="P-loop_NTPase"/>
</dbReference>
<dbReference type="Pfam" id="PF20703">
    <property type="entry name" value="nSTAND1"/>
    <property type="match status" value="1"/>
</dbReference>
<evidence type="ECO:0000313" key="3">
    <source>
        <dbReference type="EMBL" id="MFC6093582.1"/>
    </source>
</evidence>
<evidence type="ECO:0000259" key="2">
    <source>
        <dbReference type="Pfam" id="PF20703"/>
    </source>
</evidence>
<dbReference type="RefSeq" id="WP_380640930.1">
    <property type="nucleotide sequence ID" value="NZ_JBHSQO010000046.1"/>
</dbReference>
<dbReference type="Gene3D" id="1.25.10.10">
    <property type="entry name" value="Leucine-rich Repeat Variant"/>
    <property type="match status" value="1"/>
</dbReference>
<organism evidence="3 4">
    <name type="scientific">Saccharothrix lopnurensis</name>
    <dbReference type="NCBI Taxonomy" id="1670621"/>
    <lineage>
        <taxon>Bacteria</taxon>
        <taxon>Bacillati</taxon>
        <taxon>Actinomycetota</taxon>
        <taxon>Actinomycetes</taxon>
        <taxon>Pseudonocardiales</taxon>
        <taxon>Pseudonocardiaceae</taxon>
        <taxon>Saccharothrix</taxon>
    </lineage>
</organism>
<gene>
    <name evidence="3" type="ORF">ACFP3R_30290</name>
</gene>
<comment type="caution">
    <text evidence="3">The sequence shown here is derived from an EMBL/GenBank/DDBJ whole genome shotgun (WGS) entry which is preliminary data.</text>
</comment>
<feature type="region of interest" description="Disordered" evidence="1">
    <location>
        <begin position="586"/>
        <end position="606"/>
    </location>
</feature>
<dbReference type="InterPro" id="IPR049052">
    <property type="entry name" value="nSTAND1"/>
</dbReference>
<dbReference type="EMBL" id="JBHSQO010000046">
    <property type="protein sequence ID" value="MFC6093582.1"/>
    <property type="molecule type" value="Genomic_DNA"/>
</dbReference>
<dbReference type="InterPro" id="IPR011989">
    <property type="entry name" value="ARM-like"/>
</dbReference>